<dbReference type="Proteomes" id="UP000238605">
    <property type="component" value="Unassembled WGS sequence"/>
</dbReference>
<keyword evidence="1" id="KW-0472">Membrane</keyword>
<evidence type="ECO:0000313" key="2">
    <source>
        <dbReference type="EMBL" id="PPE65589.1"/>
    </source>
</evidence>
<feature type="transmembrane region" description="Helical" evidence="1">
    <location>
        <begin position="94"/>
        <end position="112"/>
    </location>
</feature>
<organism evidence="2 3">
    <name type="scientific">Caldimonas caldifontis</name>
    <dbReference type="NCBI Taxonomy" id="1452508"/>
    <lineage>
        <taxon>Bacteria</taxon>
        <taxon>Pseudomonadati</taxon>
        <taxon>Pseudomonadota</taxon>
        <taxon>Betaproteobacteria</taxon>
        <taxon>Burkholderiales</taxon>
        <taxon>Sphaerotilaceae</taxon>
        <taxon>Caldimonas</taxon>
    </lineage>
</organism>
<comment type="caution">
    <text evidence="2">The sequence shown here is derived from an EMBL/GenBank/DDBJ whole genome shotgun (WGS) entry which is preliminary data.</text>
</comment>
<dbReference type="EMBL" id="PSNX01000012">
    <property type="protein sequence ID" value="PPE65589.1"/>
    <property type="molecule type" value="Genomic_DNA"/>
</dbReference>
<protein>
    <recommendedName>
        <fullName evidence="4">DoxX family protein</fullName>
    </recommendedName>
</protein>
<reference evidence="2 3" key="1">
    <citation type="submission" date="2018-02" db="EMBL/GenBank/DDBJ databases">
        <title>Reclassifiation of [Polyangium] brachysporum DSM 7029 as Guopingzhaonella breviflexa gen. nov., sp. nov., a member of the family Comamonadaceae.</title>
        <authorList>
            <person name="Tang B."/>
        </authorList>
    </citation>
    <scope>NUCLEOTIDE SEQUENCE [LARGE SCALE GENOMIC DNA]</scope>
    <source>
        <strain evidence="2 3">BCRC 80649</strain>
    </source>
</reference>
<keyword evidence="3" id="KW-1185">Reference proteome</keyword>
<keyword evidence="1" id="KW-0812">Transmembrane</keyword>
<dbReference type="OrthoDB" id="8595329at2"/>
<feature type="transmembrane region" description="Helical" evidence="1">
    <location>
        <begin position="61"/>
        <end position="88"/>
    </location>
</feature>
<keyword evidence="1" id="KW-1133">Transmembrane helix</keyword>
<name>A0A2S5SSB2_9BURK</name>
<evidence type="ECO:0008006" key="4">
    <source>
        <dbReference type="Google" id="ProtNLM"/>
    </source>
</evidence>
<proteinExistence type="predicted"/>
<accession>A0A2S5SSB2</accession>
<gene>
    <name evidence="2" type="ORF">C1704_13220</name>
</gene>
<dbReference type="AlphaFoldDB" id="A0A2S5SSB2"/>
<sequence length="116" mass="13230">MNELTNPSSSAHPRFRTLLYRYWFFAWLFRDVARGNVFERSAAWRHNREQARWLPTYMRRWLTLGASFFLVGALIELAGGAALLAALFFVPSALSVPVNAVISVAWLGLKLLPHPL</sequence>
<evidence type="ECO:0000313" key="3">
    <source>
        <dbReference type="Proteomes" id="UP000238605"/>
    </source>
</evidence>
<evidence type="ECO:0000256" key="1">
    <source>
        <dbReference type="SAM" id="Phobius"/>
    </source>
</evidence>